<sequence>MVMESDVQREEEEEEEKAKQVSKEGNASSSTPLEVSATESEGSIKENAHPPFNKQTIHNDDDLLSKSKFGGVVPCLSERASTNRRNEICARSKAVMRLAMMLSWNQILEPHARLRGPMRREGKALSSTPTEAATETDWSGKKKIVKPS</sequence>
<dbReference type="Proteomes" id="UP001060215">
    <property type="component" value="Chromosome 11"/>
</dbReference>
<keyword evidence="2" id="KW-1185">Reference proteome</keyword>
<name>A0ACC0F6P9_9ERIC</name>
<comment type="caution">
    <text evidence="1">The sequence shown here is derived from an EMBL/GenBank/DDBJ whole genome shotgun (WGS) entry which is preliminary data.</text>
</comment>
<proteinExistence type="predicted"/>
<organism evidence="1 2">
    <name type="scientific">Camellia lanceoleosa</name>
    <dbReference type="NCBI Taxonomy" id="1840588"/>
    <lineage>
        <taxon>Eukaryota</taxon>
        <taxon>Viridiplantae</taxon>
        <taxon>Streptophyta</taxon>
        <taxon>Embryophyta</taxon>
        <taxon>Tracheophyta</taxon>
        <taxon>Spermatophyta</taxon>
        <taxon>Magnoliopsida</taxon>
        <taxon>eudicotyledons</taxon>
        <taxon>Gunneridae</taxon>
        <taxon>Pentapetalae</taxon>
        <taxon>asterids</taxon>
        <taxon>Ericales</taxon>
        <taxon>Theaceae</taxon>
        <taxon>Camellia</taxon>
    </lineage>
</organism>
<accession>A0ACC0F6P9</accession>
<evidence type="ECO:0000313" key="1">
    <source>
        <dbReference type="EMBL" id="KAI7984372.1"/>
    </source>
</evidence>
<evidence type="ECO:0000313" key="2">
    <source>
        <dbReference type="Proteomes" id="UP001060215"/>
    </source>
</evidence>
<gene>
    <name evidence="1" type="ORF">LOK49_LG15G00870</name>
</gene>
<dbReference type="EMBL" id="CM045768">
    <property type="protein sequence ID" value="KAI7984372.1"/>
    <property type="molecule type" value="Genomic_DNA"/>
</dbReference>
<protein>
    <submittedName>
        <fullName evidence="1">Uncharacterized protein</fullName>
    </submittedName>
</protein>
<reference evidence="1 2" key="1">
    <citation type="journal article" date="2022" name="Plant J.">
        <title>Chromosome-level genome of Camellia lanceoleosa provides a valuable resource for understanding genome evolution and self-incompatibility.</title>
        <authorList>
            <person name="Gong W."/>
            <person name="Xiao S."/>
            <person name="Wang L."/>
            <person name="Liao Z."/>
            <person name="Chang Y."/>
            <person name="Mo W."/>
            <person name="Hu G."/>
            <person name="Li W."/>
            <person name="Zhao G."/>
            <person name="Zhu H."/>
            <person name="Hu X."/>
            <person name="Ji K."/>
            <person name="Xiang X."/>
            <person name="Song Q."/>
            <person name="Yuan D."/>
            <person name="Jin S."/>
            <person name="Zhang L."/>
        </authorList>
    </citation>
    <scope>NUCLEOTIDE SEQUENCE [LARGE SCALE GENOMIC DNA]</scope>
    <source>
        <strain evidence="1">SQ_2022a</strain>
    </source>
</reference>